<gene>
    <name evidence="2" type="ORF">CMUC_1260</name>
</gene>
<dbReference type="EMBL" id="CP012542">
    <property type="protein sequence ID" value="QCD45025.1"/>
    <property type="molecule type" value="Genomic_DNA"/>
</dbReference>
<keyword evidence="3" id="KW-1185">Reference proteome</keyword>
<evidence type="ECO:0000256" key="1">
    <source>
        <dbReference type="SAM" id="SignalP"/>
    </source>
</evidence>
<keyword evidence="1" id="KW-0732">Signal</keyword>
<name>A0A6G5QH56_9BACT</name>
<dbReference type="RefSeq" id="WP_034967313.1">
    <property type="nucleotide sequence ID" value="NZ_CP012542.1"/>
</dbReference>
<protein>
    <recommendedName>
        <fullName evidence="4">Pentapeptide MXKDX repeat protein</fullName>
    </recommendedName>
</protein>
<evidence type="ECO:0000313" key="2">
    <source>
        <dbReference type="EMBL" id="QCD45025.1"/>
    </source>
</evidence>
<accession>A0A6G5QH56</accession>
<feature type="signal peptide" evidence="1">
    <location>
        <begin position="1"/>
        <end position="20"/>
    </location>
</feature>
<evidence type="ECO:0008006" key="4">
    <source>
        <dbReference type="Google" id="ProtNLM"/>
    </source>
</evidence>
<sequence length="67" mass="7610">MKKIVALVLGSLAFGGLCLAADMSKGDMMKKDETHMMKDKAKEDMMMKKDEMKSDMKEMKNEMKKGM</sequence>
<reference evidence="2 3" key="1">
    <citation type="submission" date="2016-07" db="EMBL/GenBank/DDBJ databases">
        <title>Comparative genomics of the Campylobacter concisus group.</title>
        <authorList>
            <person name="Miller W.G."/>
            <person name="Yee E."/>
            <person name="Chapman M.H."/>
            <person name="Huynh S."/>
            <person name="Bono J.L."/>
            <person name="On S.L.W."/>
            <person name="StLeger J."/>
            <person name="Foster G."/>
            <person name="Parker C.T."/>
        </authorList>
    </citation>
    <scope>NUCLEOTIDE SEQUENCE [LARGE SCALE GENOMIC DNA]</scope>
    <source>
        <strain evidence="2 3">CCUG 21559</strain>
    </source>
</reference>
<evidence type="ECO:0000313" key="3">
    <source>
        <dbReference type="Proteomes" id="UP000503264"/>
    </source>
</evidence>
<feature type="chain" id="PRO_5026203743" description="Pentapeptide MXKDX repeat protein" evidence="1">
    <location>
        <begin position="21"/>
        <end position="67"/>
    </location>
</feature>
<dbReference type="Proteomes" id="UP000503264">
    <property type="component" value="Chromosome"/>
</dbReference>
<organism evidence="2 3">
    <name type="scientific">Campylobacter mucosalis CCUG 21559</name>
    <dbReference type="NCBI Taxonomy" id="1032067"/>
    <lineage>
        <taxon>Bacteria</taxon>
        <taxon>Pseudomonadati</taxon>
        <taxon>Campylobacterota</taxon>
        <taxon>Epsilonproteobacteria</taxon>
        <taxon>Campylobacterales</taxon>
        <taxon>Campylobacteraceae</taxon>
        <taxon>Campylobacter</taxon>
    </lineage>
</organism>
<dbReference type="AlphaFoldDB" id="A0A6G5QH56"/>
<proteinExistence type="predicted"/>